<keyword evidence="12 13" id="KW-0472">Membrane</keyword>
<name>A0A172ZJE9_9BACL</name>
<evidence type="ECO:0000313" key="16">
    <source>
        <dbReference type="Proteomes" id="UP000078148"/>
    </source>
</evidence>
<keyword evidence="11 15" id="KW-0482">Metalloprotease</keyword>
<dbReference type="GO" id="GO:0005886">
    <property type="term" value="C:plasma membrane"/>
    <property type="evidence" value="ECO:0007669"/>
    <property type="project" value="UniProtKB-SubCell"/>
</dbReference>
<dbReference type="PANTHER" id="PTHR35864:SF1">
    <property type="entry name" value="ZINC METALLOPROTEASE YWHC-RELATED"/>
    <property type="match status" value="1"/>
</dbReference>
<dbReference type="PANTHER" id="PTHR35864">
    <property type="entry name" value="ZINC METALLOPROTEASE MJ0611-RELATED"/>
    <property type="match status" value="1"/>
</dbReference>
<gene>
    <name evidence="15" type="ORF">AR543_18190</name>
</gene>
<dbReference type="AlphaFoldDB" id="A0A172ZJE9"/>
<sequence length="227" mass="25498">MDFLNNVLFVPLNILPFYVLALVIGFTVHEFSHAYVANKFGDPTARLLGRVTLNPAAHIDLLGMILLLIAGFGWARPVPVNRENFSRPRLMGILVSAAGPVSNLLVALLTAIIYYALNYFGLIGSFANNRIDIAIYTFVEYMILMNCFLFLFNLIPLPPLDGYRILSDWLPPRLSARLQRVEQWAMLLFLLLVFIYPLRQVTIVPLYQLANTLGGSFYTLGNLLFGG</sequence>
<evidence type="ECO:0000256" key="9">
    <source>
        <dbReference type="ARBA" id="ARBA00022833"/>
    </source>
</evidence>
<reference evidence="16" key="1">
    <citation type="submission" date="2015-10" db="EMBL/GenBank/DDBJ databases">
        <title>Genome of Paenibacillus bovis sp. nov.</title>
        <authorList>
            <person name="Wu Z."/>
            <person name="Gao C."/>
            <person name="Liu Z."/>
            <person name="Zheng H."/>
        </authorList>
    </citation>
    <scope>NUCLEOTIDE SEQUENCE [LARGE SCALE GENOMIC DNA]</scope>
    <source>
        <strain evidence="16">BD3526</strain>
    </source>
</reference>
<keyword evidence="16" id="KW-1185">Reference proteome</keyword>
<organism evidence="15 16">
    <name type="scientific">Paenibacillus bovis</name>
    <dbReference type="NCBI Taxonomy" id="1616788"/>
    <lineage>
        <taxon>Bacteria</taxon>
        <taxon>Bacillati</taxon>
        <taxon>Bacillota</taxon>
        <taxon>Bacilli</taxon>
        <taxon>Bacillales</taxon>
        <taxon>Paenibacillaceae</taxon>
        <taxon>Paenibacillus</taxon>
    </lineage>
</organism>
<dbReference type="KEGG" id="pbv:AR543_18190"/>
<evidence type="ECO:0000256" key="13">
    <source>
        <dbReference type="SAM" id="Phobius"/>
    </source>
</evidence>
<dbReference type="InterPro" id="IPR052348">
    <property type="entry name" value="Metallopeptidase_M50B"/>
</dbReference>
<proteinExistence type="inferred from homology"/>
<comment type="cofactor">
    <cofactor evidence="1">
        <name>Zn(2+)</name>
        <dbReference type="ChEBI" id="CHEBI:29105"/>
    </cofactor>
</comment>
<comment type="similarity">
    <text evidence="3">Belongs to the peptidase M50B family.</text>
</comment>
<dbReference type="GO" id="GO:0046872">
    <property type="term" value="F:metal ion binding"/>
    <property type="evidence" value="ECO:0007669"/>
    <property type="project" value="UniProtKB-KW"/>
</dbReference>
<evidence type="ECO:0000256" key="8">
    <source>
        <dbReference type="ARBA" id="ARBA00022801"/>
    </source>
</evidence>
<evidence type="ECO:0000256" key="3">
    <source>
        <dbReference type="ARBA" id="ARBA00007931"/>
    </source>
</evidence>
<feature type="domain" description="Peptidase M50" evidence="14">
    <location>
        <begin position="18"/>
        <end position="118"/>
    </location>
</feature>
<dbReference type="OrthoDB" id="9800627at2"/>
<feature type="transmembrane region" description="Helical" evidence="13">
    <location>
        <begin position="7"/>
        <end position="28"/>
    </location>
</feature>
<evidence type="ECO:0000256" key="4">
    <source>
        <dbReference type="ARBA" id="ARBA00022475"/>
    </source>
</evidence>
<feature type="transmembrane region" description="Helical" evidence="13">
    <location>
        <begin position="181"/>
        <end position="198"/>
    </location>
</feature>
<protein>
    <submittedName>
        <fullName evidence="15">Zinc metalloprotease</fullName>
    </submittedName>
</protein>
<evidence type="ECO:0000259" key="14">
    <source>
        <dbReference type="Pfam" id="PF02163"/>
    </source>
</evidence>
<feature type="transmembrane region" description="Helical" evidence="13">
    <location>
        <begin position="90"/>
        <end position="115"/>
    </location>
</feature>
<evidence type="ECO:0000256" key="1">
    <source>
        <dbReference type="ARBA" id="ARBA00001947"/>
    </source>
</evidence>
<feature type="transmembrane region" description="Helical" evidence="13">
    <location>
        <begin position="56"/>
        <end position="78"/>
    </location>
</feature>
<dbReference type="CDD" id="cd06158">
    <property type="entry name" value="S2P-M50_like_1"/>
    <property type="match status" value="1"/>
</dbReference>
<feature type="transmembrane region" description="Helical" evidence="13">
    <location>
        <begin position="135"/>
        <end position="160"/>
    </location>
</feature>
<dbReference type="Proteomes" id="UP000078148">
    <property type="component" value="Chromosome"/>
</dbReference>
<dbReference type="InterPro" id="IPR008915">
    <property type="entry name" value="Peptidase_M50"/>
</dbReference>
<evidence type="ECO:0000256" key="7">
    <source>
        <dbReference type="ARBA" id="ARBA00022723"/>
    </source>
</evidence>
<keyword evidence="8" id="KW-0378">Hydrolase</keyword>
<comment type="subcellular location">
    <subcellularLocation>
        <location evidence="2">Cell membrane</location>
        <topology evidence="2">Multi-pass membrane protein</topology>
    </subcellularLocation>
</comment>
<evidence type="ECO:0000313" key="15">
    <source>
        <dbReference type="EMBL" id="ANF97751.1"/>
    </source>
</evidence>
<dbReference type="Pfam" id="PF02163">
    <property type="entry name" value="Peptidase_M50"/>
    <property type="match status" value="2"/>
</dbReference>
<keyword evidence="10 13" id="KW-1133">Transmembrane helix</keyword>
<evidence type="ECO:0000256" key="2">
    <source>
        <dbReference type="ARBA" id="ARBA00004651"/>
    </source>
</evidence>
<reference evidence="15 16" key="2">
    <citation type="journal article" date="2016" name="Int. J. Syst. Evol. Microbiol.">
        <title>Paenibacillus bovis sp. nov., isolated from raw yak (Bos grunniens) milk.</title>
        <authorList>
            <person name="Gao C."/>
            <person name="Han J."/>
            <person name="Liu Z."/>
            <person name="Xu X."/>
            <person name="Hang F."/>
            <person name="Wu Z."/>
        </authorList>
    </citation>
    <scope>NUCLEOTIDE SEQUENCE [LARGE SCALE GENOMIC DNA]</scope>
    <source>
        <strain evidence="15 16">BD3526</strain>
    </source>
</reference>
<evidence type="ECO:0000256" key="5">
    <source>
        <dbReference type="ARBA" id="ARBA00022670"/>
    </source>
</evidence>
<evidence type="ECO:0000256" key="12">
    <source>
        <dbReference type="ARBA" id="ARBA00023136"/>
    </source>
</evidence>
<evidence type="ECO:0000256" key="6">
    <source>
        <dbReference type="ARBA" id="ARBA00022692"/>
    </source>
</evidence>
<dbReference type="InterPro" id="IPR044537">
    <property type="entry name" value="Rip2-like"/>
</dbReference>
<dbReference type="GO" id="GO:0006508">
    <property type="term" value="P:proteolysis"/>
    <property type="evidence" value="ECO:0007669"/>
    <property type="project" value="UniProtKB-KW"/>
</dbReference>
<dbReference type="EMBL" id="CP013023">
    <property type="protein sequence ID" value="ANF97751.1"/>
    <property type="molecule type" value="Genomic_DNA"/>
</dbReference>
<keyword evidence="9" id="KW-0862">Zinc</keyword>
<feature type="domain" description="Peptidase M50" evidence="14">
    <location>
        <begin position="121"/>
        <end position="193"/>
    </location>
</feature>
<evidence type="ECO:0000256" key="10">
    <source>
        <dbReference type="ARBA" id="ARBA00022989"/>
    </source>
</evidence>
<dbReference type="GO" id="GO:0008237">
    <property type="term" value="F:metallopeptidase activity"/>
    <property type="evidence" value="ECO:0007669"/>
    <property type="project" value="UniProtKB-KW"/>
</dbReference>
<dbReference type="RefSeq" id="WP_060535846.1">
    <property type="nucleotide sequence ID" value="NZ_CP013023.1"/>
</dbReference>
<keyword evidence="6 13" id="KW-0812">Transmembrane</keyword>
<keyword evidence="7" id="KW-0479">Metal-binding</keyword>
<evidence type="ECO:0000256" key="11">
    <source>
        <dbReference type="ARBA" id="ARBA00023049"/>
    </source>
</evidence>
<keyword evidence="4" id="KW-1003">Cell membrane</keyword>
<accession>A0A172ZJE9</accession>
<keyword evidence="5 15" id="KW-0645">Protease</keyword>
<dbReference type="STRING" id="1616788.AR543_18190"/>